<dbReference type="Proteomes" id="UP000194127">
    <property type="component" value="Unassembled WGS sequence"/>
</dbReference>
<gene>
    <name evidence="2" type="ORF">POSPLADRAFT_1128483</name>
</gene>
<reference evidence="2 3" key="1">
    <citation type="submission" date="2017-04" db="EMBL/GenBank/DDBJ databases">
        <title>Genome Sequence of the Model Brown-Rot Fungus Postia placenta SB12.</title>
        <authorList>
            <consortium name="DOE Joint Genome Institute"/>
            <person name="Gaskell J."/>
            <person name="Kersten P."/>
            <person name="Larrondo L.F."/>
            <person name="Canessa P."/>
            <person name="Martinez D."/>
            <person name="Hibbett D."/>
            <person name="Schmoll M."/>
            <person name="Kubicek C.P."/>
            <person name="Martinez A.T."/>
            <person name="Yadav J."/>
            <person name="Master E."/>
            <person name="Magnuson J.K."/>
            <person name="James T."/>
            <person name="Yaver D."/>
            <person name="Berka R."/>
            <person name="Labutti K."/>
            <person name="Lipzen A."/>
            <person name="Aerts A."/>
            <person name="Barry K."/>
            <person name="Henrissat B."/>
            <person name="Blanchette R."/>
            <person name="Grigoriev I."/>
            <person name="Cullen D."/>
        </authorList>
    </citation>
    <scope>NUCLEOTIDE SEQUENCE [LARGE SCALE GENOMIC DNA]</scope>
    <source>
        <strain evidence="2 3">MAD-698-R-SB12</strain>
    </source>
</reference>
<feature type="transmembrane region" description="Helical" evidence="1">
    <location>
        <begin position="127"/>
        <end position="150"/>
    </location>
</feature>
<keyword evidence="3" id="KW-1185">Reference proteome</keyword>
<keyword evidence="1" id="KW-0812">Transmembrane</keyword>
<organism evidence="2 3">
    <name type="scientific">Postia placenta MAD-698-R-SB12</name>
    <dbReference type="NCBI Taxonomy" id="670580"/>
    <lineage>
        <taxon>Eukaryota</taxon>
        <taxon>Fungi</taxon>
        <taxon>Dikarya</taxon>
        <taxon>Basidiomycota</taxon>
        <taxon>Agaricomycotina</taxon>
        <taxon>Agaricomycetes</taxon>
        <taxon>Polyporales</taxon>
        <taxon>Adustoporiaceae</taxon>
        <taxon>Rhodonia</taxon>
    </lineage>
</organism>
<keyword evidence="1" id="KW-0472">Membrane</keyword>
<dbReference type="GeneID" id="36328691"/>
<protein>
    <submittedName>
        <fullName evidence="2">Uncharacterized protein</fullName>
    </submittedName>
</protein>
<accession>A0A1X6NHD2</accession>
<feature type="transmembrane region" description="Helical" evidence="1">
    <location>
        <begin position="12"/>
        <end position="36"/>
    </location>
</feature>
<feature type="transmembrane region" description="Helical" evidence="1">
    <location>
        <begin position="102"/>
        <end position="120"/>
    </location>
</feature>
<dbReference type="RefSeq" id="XP_024344813.1">
    <property type="nucleotide sequence ID" value="XM_024483742.1"/>
</dbReference>
<name>A0A1X6NHD2_9APHY</name>
<dbReference type="OrthoDB" id="3357408at2759"/>
<feature type="transmembrane region" description="Helical" evidence="1">
    <location>
        <begin position="48"/>
        <end position="70"/>
    </location>
</feature>
<evidence type="ECO:0000313" key="3">
    <source>
        <dbReference type="Proteomes" id="UP000194127"/>
    </source>
</evidence>
<proteinExistence type="predicted"/>
<keyword evidence="1" id="KW-1133">Transmembrane helix</keyword>
<feature type="transmembrane region" description="Helical" evidence="1">
    <location>
        <begin position="195"/>
        <end position="217"/>
    </location>
</feature>
<dbReference type="EMBL" id="KZ110591">
    <property type="protein sequence ID" value="OSX68019.1"/>
    <property type="molecule type" value="Genomic_DNA"/>
</dbReference>
<evidence type="ECO:0000313" key="2">
    <source>
        <dbReference type="EMBL" id="OSX68019.1"/>
    </source>
</evidence>
<dbReference type="AlphaFoldDB" id="A0A1X6NHD2"/>
<sequence>MSTFPIAEAQLVALFMQSVTYGIHAVAFSVCIWKLIDKLRSGKGHVNWPWIFVAVALFTIGTVDVSFNLYHNLSAFIFYKGPGGAEEEFMAFSSWINVMRSVWYNLGIVISDAALMYRCWIICNRRWFIMIPSIILWCTTFASIVVYMYYMGVTEVDSTIGIIVHHIWQVSRHTSEFFTTGNRLARANRIFVESALLYTVSVLITFIATLAGSNSLYGLSDVTLELSGIVFDLIIIRISGGTATEQTYAFTQSSERPAALRIIANGAAADDLTQYSRSAARWKNRGTPAGLMEEVELEKMPHSLSRAGSDV</sequence>
<evidence type="ECO:0000256" key="1">
    <source>
        <dbReference type="SAM" id="Phobius"/>
    </source>
</evidence>